<keyword evidence="2" id="KW-1185">Reference proteome</keyword>
<dbReference type="OrthoDB" id="1277335at2759"/>
<gene>
    <name evidence="1" type="ORF">J5N97_014970</name>
</gene>
<comment type="caution">
    <text evidence="1">The sequence shown here is derived from an EMBL/GenBank/DDBJ whole genome shotgun (WGS) entry which is preliminary data.</text>
</comment>
<name>A0A9D5CTS2_9LILI</name>
<dbReference type="PANTHER" id="PTHR33103">
    <property type="entry name" value="OS01G0153900 PROTEIN"/>
    <property type="match status" value="1"/>
</dbReference>
<proteinExistence type="predicted"/>
<reference evidence="1" key="1">
    <citation type="submission" date="2021-03" db="EMBL/GenBank/DDBJ databases">
        <authorList>
            <person name="Li Z."/>
            <person name="Yang C."/>
        </authorList>
    </citation>
    <scope>NUCLEOTIDE SEQUENCE</scope>
    <source>
        <strain evidence="1">Dzin_1.0</strain>
        <tissue evidence="1">Leaf</tissue>
    </source>
</reference>
<dbReference type="Proteomes" id="UP001085076">
    <property type="component" value="Miscellaneous, Linkage group lg03"/>
</dbReference>
<organism evidence="1 2">
    <name type="scientific">Dioscorea zingiberensis</name>
    <dbReference type="NCBI Taxonomy" id="325984"/>
    <lineage>
        <taxon>Eukaryota</taxon>
        <taxon>Viridiplantae</taxon>
        <taxon>Streptophyta</taxon>
        <taxon>Embryophyta</taxon>
        <taxon>Tracheophyta</taxon>
        <taxon>Spermatophyta</taxon>
        <taxon>Magnoliopsida</taxon>
        <taxon>Liliopsida</taxon>
        <taxon>Dioscoreales</taxon>
        <taxon>Dioscoreaceae</taxon>
        <taxon>Dioscorea</taxon>
    </lineage>
</organism>
<protein>
    <recommendedName>
        <fullName evidence="3">DUF674 family protein</fullName>
    </recommendedName>
</protein>
<dbReference type="PANTHER" id="PTHR33103:SF27">
    <property type="entry name" value="OS04G0594700 PROTEIN"/>
    <property type="match status" value="1"/>
</dbReference>
<accession>A0A9D5CTS2</accession>
<sequence length="475" mass="53044">MSSVSKRLFVELLVDKERNRVVFAESDKDFVDVLLSFLTLPLGTVVRLLDKRSSLGAIDELYSSVESLDPVYLHSIPCKSMLLRPRSAAWAHCKKLAINLDDSDPEVFYRCRTWSNCSARTCCISPYPNCLCSCGQVMDTMITVFPKGEEDEGDGVFVNGVTRFMIGDDLQVRPVSMAESLMLFENLGIRNANDLEKRTVLVGIDEILKLLERSLVSKMPLTDVFLHNADKINSRGESIIEIREHQRTCIQSKRINLKLFLSNESSKVVYAESGEDFVNLLFSFLTFPLGLIVKVLNKQSCMGSIDNLYESVELLCSVNSDYMKSEECMNMLLAPKLPPYFGCASQLLKIDEMSPQKHRIRFNGVPLDKLEMNPRYLSSGLENGGFVKGLVAFMVTDEMSVTPLSPISGVHIINKMMLPISCLEEAKASIGEAEVLNLLKACLNSPKPLSDVLSPNLLTVFEEKWSGLPNHSLAL</sequence>
<evidence type="ECO:0000313" key="2">
    <source>
        <dbReference type="Proteomes" id="UP001085076"/>
    </source>
</evidence>
<dbReference type="AlphaFoldDB" id="A0A9D5CTS2"/>
<dbReference type="InterPro" id="IPR007750">
    <property type="entry name" value="DUF674"/>
</dbReference>
<evidence type="ECO:0000313" key="1">
    <source>
        <dbReference type="EMBL" id="KAJ0979496.1"/>
    </source>
</evidence>
<dbReference type="Pfam" id="PF05056">
    <property type="entry name" value="DUF674"/>
    <property type="match status" value="1"/>
</dbReference>
<reference evidence="1" key="2">
    <citation type="journal article" date="2022" name="Hortic Res">
        <title>The genome of Dioscorea zingiberensis sheds light on the biosynthesis, origin and evolution of the medicinally important diosgenin saponins.</title>
        <authorList>
            <person name="Li Y."/>
            <person name="Tan C."/>
            <person name="Li Z."/>
            <person name="Guo J."/>
            <person name="Li S."/>
            <person name="Chen X."/>
            <person name="Wang C."/>
            <person name="Dai X."/>
            <person name="Yang H."/>
            <person name="Song W."/>
            <person name="Hou L."/>
            <person name="Xu J."/>
            <person name="Tong Z."/>
            <person name="Xu A."/>
            <person name="Yuan X."/>
            <person name="Wang W."/>
            <person name="Yang Q."/>
            <person name="Chen L."/>
            <person name="Sun Z."/>
            <person name="Wang K."/>
            <person name="Pan B."/>
            <person name="Chen J."/>
            <person name="Bao Y."/>
            <person name="Liu F."/>
            <person name="Qi X."/>
            <person name="Gang D.R."/>
            <person name="Wen J."/>
            <person name="Li J."/>
        </authorList>
    </citation>
    <scope>NUCLEOTIDE SEQUENCE</scope>
    <source>
        <strain evidence="1">Dzin_1.0</strain>
    </source>
</reference>
<dbReference type="EMBL" id="JAGGNH010000003">
    <property type="protein sequence ID" value="KAJ0979496.1"/>
    <property type="molecule type" value="Genomic_DNA"/>
</dbReference>
<evidence type="ECO:0008006" key="3">
    <source>
        <dbReference type="Google" id="ProtNLM"/>
    </source>
</evidence>